<feature type="transmembrane region" description="Helical" evidence="1">
    <location>
        <begin position="372"/>
        <end position="396"/>
    </location>
</feature>
<feature type="transmembrane region" description="Helical" evidence="1">
    <location>
        <begin position="277"/>
        <end position="302"/>
    </location>
</feature>
<dbReference type="PANTHER" id="PTHR36178:SF1">
    <property type="entry name" value="SODIUM_GLUTAMATE SYMPORTER"/>
    <property type="match status" value="1"/>
</dbReference>
<feature type="transmembrane region" description="Helical" evidence="1">
    <location>
        <begin position="36"/>
        <end position="57"/>
    </location>
</feature>
<keyword evidence="1" id="KW-0739">Sodium transport</keyword>
<dbReference type="PATRIC" id="fig|1769779.3.peg.1867"/>
<evidence type="ECO:0000313" key="4">
    <source>
        <dbReference type="Proteomes" id="UP000095672"/>
    </source>
</evidence>
<comment type="subcellular location">
    <subcellularLocation>
        <location evidence="1">Cell inner membrane</location>
        <topology evidence="1">Multi-pass membrane protein</topology>
    </subcellularLocation>
</comment>
<gene>
    <name evidence="1 3" type="primary">gltS</name>
    <name evidence="3" type="ORF">AUP74_01863</name>
</gene>
<keyword evidence="1" id="KW-0812">Transmembrane</keyword>
<dbReference type="PANTHER" id="PTHR36178">
    <property type="entry name" value="SLR0625 PROTEIN"/>
    <property type="match status" value="1"/>
</dbReference>
<feature type="transmembrane region" description="Helical" evidence="1">
    <location>
        <begin position="69"/>
        <end position="89"/>
    </location>
</feature>
<dbReference type="KEGG" id="micc:AUP74_01863"/>
<keyword evidence="1" id="KW-0997">Cell inner membrane</keyword>
<keyword evidence="1" id="KW-1133">Transmembrane helix</keyword>
<dbReference type="InterPro" id="IPR004445">
    <property type="entry name" value="GltS"/>
</dbReference>
<sequence>MEYALGPRQTLIIAILVLFLGKYLTARAGVLRHYNIPEPVTGGVLASLFFCVVYFAADRVFVFDLRERDIFLVVFFTCIGLSSRISSLLAGGRALLILLFLAVGLLFLQNLMGVAVVSLAGLDPVVGVLGGSISLSGGHGTAIAWASLLEESYGIDDAMEIGIACATFGLILGGIVGGPIANFLVTRYQLKSTSHEHITVGIPQGKKDEKISVDSVLNAILMISIAVGIGLHLDMLLEHWGINMPLFVSCLFAGILMTNTIPQIFKQLPWPTGTPILALISDLSLGLFLAMSLMSLQLWTLLGLAGPIVFLLAGQVLAITLYVLFILFPIMGRNYDAAVMSAGFAGLGLGATPTALANMTAVTERHGPSPQAFLVIPLIGAFFIDIANAVVVNVMLNLVS</sequence>
<reference evidence="4" key="1">
    <citation type="submission" date="2016-01" db="EMBL/GenBank/DDBJ databases">
        <title>Complete genome sequence of Microbulbifer sp. CCB-MM1, a halophile isolated from Matang Mangrove Forest, Perak.</title>
        <authorList>
            <person name="Moh T.H."/>
            <person name="Dinesh B."/>
            <person name="Lau N.-S."/>
            <person name="Go F."/>
            <person name="Alexander Chong S.-C."/>
        </authorList>
    </citation>
    <scope>NUCLEOTIDE SEQUENCE [LARGE SCALE GENOMIC DNA]</scope>
    <source>
        <strain evidence="4">CCB-MM1</strain>
    </source>
</reference>
<evidence type="ECO:0000256" key="1">
    <source>
        <dbReference type="HAMAP-Rule" id="MF_02062"/>
    </source>
</evidence>
<organism evidence="3 4">
    <name type="scientific">Microbulbifer aggregans</name>
    <dbReference type="NCBI Taxonomy" id="1769779"/>
    <lineage>
        <taxon>Bacteria</taxon>
        <taxon>Pseudomonadati</taxon>
        <taxon>Pseudomonadota</taxon>
        <taxon>Gammaproteobacteria</taxon>
        <taxon>Cellvibrionales</taxon>
        <taxon>Microbulbiferaceae</taxon>
        <taxon>Microbulbifer</taxon>
    </lineage>
</organism>
<dbReference type="Pfam" id="PF03616">
    <property type="entry name" value="Glt_symporter"/>
    <property type="match status" value="1"/>
</dbReference>
<dbReference type="OrthoDB" id="4921038at2"/>
<proteinExistence type="inferred from homology"/>
<feature type="transmembrane region" description="Helical" evidence="1">
    <location>
        <begin position="337"/>
        <end position="360"/>
    </location>
</feature>
<comment type="function">
    <text evidence="1">Catalyzes the sodium-dependent transport of glutamate.</text>
</comment>
<dbReference type="EMBL" id="CP014143">
    <property type="protein sequence ID" value="AOS97294.1"/>
    <property type="molecule type" value="Genomic_DNA"/>
</dbReference>
<comment type="similarity">
    <text evidence="1">Belongs to the glutamate:Na(+) symporter (ESS) (TC 2.A.27) family.</text>
</comment>
<dbReference type="Proteomes" id="UP000095672">
    <property type="component" value="Chromosome"/>
</dbReference>
<dbReference type="GO" id="GO:0005886">
    <property type="term" value="C:plasma membrane"/>
    <property type="evidence" value="ECO:0007669"/>
    <property type="project" value="UniProtKB-SubCell"/>
</dbReference>
<feature type="transmembrane region" description="Helical" evidence="1">
    <location>
        <begin position="308"/>
        <end position="330"/>
    </location>
</feature>
<keyword evidence="1" id="KW-0769">Symport</keyword>
<evidence type="ECO:0000313" key="3">
    <source>
        <dbReference type="EMBL" id="AOS97294.1"/>
    </source>
</evidence>
<keyword evidence="1" id="KW-0029">Amino-acid transport</keyword>
<feature type="transmembrane region" description="Helical" evidence="1">
    <location>
        <begin position="95"/>
        <end position="119"/>
    </location>
</feature>
<keyword evidence="1" id="KW-0915">Sodium</keyword>
<feature type="transmembrane region" description="Helical" evidence="1">
    <location>
        <begin position="161"/>
        <end position="185"/>
    </location>
</feature>
<dbReference type="RefSeq" id="WP_069947323.1">
    <property type="nucleotide sequence ID" value="NZ_CP014143.1"/>
</dbReference>
<accession>A0A1C9W813</accession>
<protein>
    <recommendedName>
        <fullName evidence="1 2">Sodium/glutamate symporter</fullName>
    </recommendedName>
</protein>
<evidence type="ECO:0000256" key="2">
    <source>
        <dbReference type="NCBIfam" id="TIGR00210"/>
    </source>
</evidence>
<feature type="transmembrane region" description="Helical" evidence="1">
    <location>
        <begin position="126"/>
        <end position="149"/>
    </location>
</feature>
<keyword evidence="1" id="KW-1003">Cell membrane</keyword>
<dbReference type="NCBIfam" id="TIGR00210">
    <property type="entry name" value="gltS"/>
    <property type="match status" value="1"/>
</dbReference>
<dbReference type="HAMAP" id="MF_02062">
    <property type="entry name" value="GltS"/>
    <property type="match status" value="1"/>
</dbReference>
<keyword evidence="1" id="KW-0813">Transport</keyword>
<keyword evidence="1" id="KW-0406">Ion transport</keyword>
<dbReference type="GO" id="GO:0015501">
    <property type="term" value="F:glutamate:sodium symporter activity"/>
    <property type="evidence" value="ECO:0007669"/>
    <property type="project" value="UniProtKB-UniRule"/>
</dbReference>
<keyword evidence="4" id="KW-1185">Reference proteome</keyword>
<keyword evidence="1" id="KW-0472">Membrane</keyword>
<feature type="transmembrane region" description="Helical" evidence="1">
    <location>
        <begin position="216"/>
        <end position="233"/>
    </location>
</feature>
<dbReference type="GO" id="GO:0015813">
    <property type="term" value="P:L-glutamate transmembrane transport"/>
    <property type="evidence" value="ECO:0007669"/>
    <property type="project" value="UniProtKB-UniRule"/>
</dbReference>
<feature type="transmembrane region" description="Helical" evidence="1">
    <location>
        <begin position="245"/>
        <end position="265"/>
    </location>
</feature>
<name>A0A1C9W813_9GAMM</name>
<dbReference type="AlphaFoldDB" id="A0A1C9W813"/>
<dbReference type="STRING" id="1769779.AUP74_01863"/>